<dbReference type="RefSeq" id="WP_350936699.1">
    <property type="nucleotide sequence ID" value="NZ_CP157762.1"/>
</dbReference>
<evidence type="ECO:0000313" key="3">
    <source>
        <dbReference type="EMBL" id="XBP95669.1"/>
    </source>
</evidence>
<dbReference type="EMBL" id="CP159342">
    <property type="protein sequence ID" value="XCH76373.1"/>
    <property type="molecule type" value="Genomic_DNA"/>
</dbReference>
<reference evidence="3" key="1">
    <citation type="submission" date="2024-01" db="EMBL/GenBank/DDBJ databases">
        <title>The genome sequence of Micromonospora mangrovi CCTCC AA 2012012.</title>
        <authorList>
            <person name="Gao J."/>
        </authorList>
    </citation>
    <scope>NUCLEOTIDE SEQUENCE</scope>
    <source>
        <strain evidence="3">CCTCC AA 2012012</strain>
    </source>
</reference>
<dbReference type="Pfam" id="PF13333">
    <property type="entry name" value="rve_2"/>
    <property type="match status" value="1"/>
</dbReference>
<feature type="domain" description="Integrase catalytic" evidence="2">
    <location>
        <begin position="2"/>
        <end position="55"/>
    </location>
</feature>
<dbReference type="AlphaFoldDB" id="A0AAU7ME13"/>
<proteinExistence type="predicted"/>
<evidence type="ECO:0000313" key="4">
    <source>
        <dbReference type="EMBL" id="XCH76373.1"/>
    </source>
</evidence>
<dbReference type="EMBL" id="CP157762">
    <property type="protein sequence ID" value="XBP95669.1"/>
    <property type="molecule type" value="Genomic_DNA"/>
</dbReference>
<organism evidence="3">
    <name type="scientific">Micromonospora sp. CCTCC AA 2012012</name>
    <dbReference type="NCBI Taxonomy" id="3111921"/>
    <lineage>
        <taxon>Bacteria</taxon>
        <taxon>Bacillati</taxon>
        <taxon>Actinomycetota</taxon>
        <taxon>Actinomycetes</taxon>
        <taxon>Micromonosporales</taxon>
        <taxon>Micromonosporaceae</taxon>
        <taxon>Micromonospora</taxon>
    </lineage>
</organism>
<feature type="region of interest" description="Disordered" evidence="1">
    <location>
        <begin position="54"/>
        <end position="78"/>
    </location>
</feature>
<name>A0AAU7ME13_9ACTN</name>
<gene>
    <name evidence="4" type="ORF">ABUL08_09860</name>
    <name evidence="3" type="ORF">VK199_09810</name>
</gene>
<sequence length="78" mass="9451">MENFWPTWKVELVYRNSWRTRDEAENAIFTYIDGCQNTRRIQKDLGWRTPDEHETAWHTHRAQHDEPTIVQPEPTGTR</sequence>
<reference evidence="4" key="2">
    <citation type="submission" date="2024-06" db="EMBL/GenBank/DDBJ databases">
        <title>Micromonospora mangrovi CCTCC AA 2012012 genome sequences.</title>
        <authorList>
            <person name="Gao J."/>
        </authorList>
    </citation>
    <scope>NUCLEOTIDE SEQUENCE</scope>
    <source>
        <strain evidence="4">CCTCC AA 2012012</strain>
    </source>
</reference>
<evidence type="ECO:0000256" key="1">
    <source>
        <dbReference type="SAM" id="MobiDB-lite"/>
    </source>
</evidence>
<feature type="compositionally biased region" description="Basic and acidic residues" evidence="1">
    <location>
        <begin position="54"/>
        <end position="67"/>
    </location>
</feature>
<protein>
    <submittedName>
        <fullName evidence="3">IS3 family transposase</fullName>
    </submittedName>
</protein>
<dbReference type="GO" id="GO:0015074">
    <property type="term" value="P:DNA integration"/>
    <property type="evidence" value="ECO:0007669"/>
    <property type="project" value="InterPro"/>
</dbReference>
<dbReference type="InterPro" id="IPR001584">
    <property type="entry name" value="Integrase_cat-core"/>
</dbReference>
<accession>A0AAU7ME13</accession>
<evidence type="ECO:0000259" key="2">
    <source>
        <dbReference type="Pfam" id="PF13333"/>
    </source>
</evidence>